<dbReference type="Proteomes" id="UP000677244">
    <property type="component" value="Unassembled WGS sequence"/>
</dbReference>
<evidence type="ECO:0000313" key="3">
    <source>
        <dbReference type="Proteomes" id="UP000677244"/>
    </source>
</evidence>
<keyword evidence="1" id="KW-1133">Transmembrane helix</keyword>
<keyword evidence="3" id="KW-1185">Reference proteome</keyword>
<accession>A0ABS3YSD6</accession>
<organism evidence="2 3">
    <name type="scientific">Niastella soli</name>
    <dbReference type="NCBI Taxonomy" id="2821487"/>
    <lineage>
        <taxon>Bacteria</taxon>
        <taxon>Pseudomonadati</taxon>
        <taxon>Bacteroidota</taxon>
        <taxon>Chitinophagia</taxon>
        <taxon>Chitinophagales</taxon>
        <taxon>Chitinophagaceae</taxon>
        <taxon>Niastella</taxon>
    </lineage>
</organism>
<feature type="transmembrane region" description="Helical" evidence="1">
    <location>
        <begin position="75"/>
        <end position="98"/>
    </location>
</feature>
<gene>
    <name evidence="2" type="ORF">J7I42_10800</name>
</gene>
<sequence>MSTDDRGALGYRSTIRNQIIKIVVVLLLVPLIISTYNYKVLSPFSLPDASFDLFFILFAVSCSLGYVLLEFEKGLALFPLVKAAFPINASILQLAYFLSGKNRAVQTAIVDLVRRNLLVVTKDNLFQINKQGYVQPENEQNPLLPALINEDRPCVTYDRIMYMWYDEKLFEHPVLHPIQLLADHKVFLERYSILLLPFVIGGGRLIQSMVNDDISFGELFGILLLMIGVCFLITNVNRGLVVRWKAKQLVNRLREFQVFHPDSVVSSFALDGNDAIGLYADGLALIELFSVGPFIDREIEEGKTFFEGSNEDKEYVLRRSKESQRYVHDVRSLIKEMEAKGVRK</sequence>
<comment type="caution">
    <text evidence="2">The sequence shown here is derived from an EMBL/GenBank/DDBJ whole genome shotgun (WGS) entry which is preliminary data.</text>
</comment>
<feature type="transmembrane region" description="Helical" evidence="1">
    <location>
        <begin position="216"/>
        <end position="237"/>
    </location>
</feature>
<evidence type="ECO:0000313" key="2">
    <source>
        <dbReference type="EMBL" id="MBO9200754.1"/>
    </source>
</evidence>
<proteinExistence type="predicted"/>
<protein>
    <submittedName>
        <fullName evidence="2">Uncharacterized protein</fullName>
    </submittedName>
</protein>
<reference evidence="2 3" key="1">
    <citation type="submission" date="2021-03" db="EMBL/GenBank/DDBJ databases">
        <title>Assistant Professor.</title>
        <authorList>
            <person name="Huq M.A."/>
        </authorList>
    </citation>
    <scope>NUCLEOTIDE SEQUENCE [LARGE SCALE GENOMIC DNA]</scope>
    <source>
        <strain evidence="2 3">MAH-29</strain>
    </source>
</reference>
<name>A0ABS3YSD6_9BACT</name>
<feature type="transmembrane region" description="Helical" evidence="1">
    <location>
        <begin position="19"/>
        <end position="38"/>
    </location>
</feature>
<evidence type="ECO:0000256" key="1">
    <source>
        <dbReference type="SAM" id="Phobius"/>
    </source>
</evidence>
<feature type="transmembrane region" description="Helical" evidence="1">
    <location>
        <begin position="50"/>
        <end position="69"/>
    </location>
</feature>
<keyword evidence="1" id="KW-0472">Membrane</keyword>
<keyword evidence="1" id="KW-0812">Transmembrane</keyword>
<dbReference type="EMBL" id="JAGHKO010000001">
    <property type="protein sequence ID" value="MBO9200754.1"/>
    <property type="molecule type" value="Genomic_DNA"/>
</dbReference>
<dbReference type="RefSeq" id="WP_209138792.1">
    <property type="nucleotide sequence ID" value="NZ_JAGHKO010000001.1"/>
</dbReference>